<accession>A0ABP6NQW3</accession>
<dbReference type="PANTHER" id="PTHR43162">
    <property type="match status" value="1"/>
</dbReference>
<proteinExistence type="predicted"/>
<dbReference type="Gene3D" id="3.90.25.10">
    <property type="entry name" value="UDP-galactose 4-epimerase, domain 1"/>
    <property type="match status" value="1"/>
</dbReference>
<evidence type="ECO:0000313" key="2">
    <source>
        <dbReference type="EMBL" id="GAA3155839.1"/>
    </source>
</evidence>
<dbReference type="EMBL" id="BAAAUG010000282">
    <property type="protein sequence ID" value="GAA3155839.1"/>
    <property type="molecule type" value="Genomic_DNA"/>
</dbReference>
<dbReference type="InterPro" id="IPR036291">
    <property type="entry name" value="NAD(P)-bd_dom_sf"/>
</dbReference>
<name>A0ABP6NQW3_9ACTN</name>
<dbReference type="InterPro" id="IPR051604">
    <property type="entry name" value="Ergot_Alk_Oxidoreductase"/>
</dbReference>
<keyword evidence="3" id="KW-1185">Reference proteome</keyword>
<dbReference type="InterPro" id="IPR016040">
    <property type="entry name" value="NAD(P)-bd_dom"/>
</dbReference>
<sequence>MIAVTGATGTVGGHVARLLSTDHPTRLLGRSLSRLRALVPGADVVSADFADRRSLERALDGARALFAVTANPLEPAHDANLLAAARTAGVEHVVKLSALAVTDDRADDLITNWQRENEDRIRASGLAWTMLRPRSFMSNTLSWAGSIRAHNTVVTPQPQSRNASIDPRDIAEVAVLSLTGPGHEQQEYALTGPEAISPAEQCEHLSQVLARPLRCDEIPLERAYATWAQHYPEPIAQALLESARRQGAGAKQGVDFTIDKLLGRPATTYRAWATDHAHRFS</sequence>
<evidence type="ECO:0000259" key="1">
    <source>
        <dbReference type="Pfam" id="PF13460"/>
    </source>
</evidence>
<comment type="caution">
    <text evidence="2">The sequence shown here is derived from an EMBL/GenBank/DDBJ whole genome shotgun (WGS) entry which is preliminary data.</text>
</comment>
<evidence type="ECO:0000313" key="3">
    <source>
        <dbReference type="Proteomes" id="UP001501637"/>
    </source>
</evidence>
<feature type="domain" description="NAD(P)-binding" evidence="1">
    <location>
        <begin position="6"/>
        <end position="179"/>
    </location>
</feature>
<organism evidence="2 3">
    <name type="scientific">Streptomyces rectiviolaceus</name>
    <dbReference type="NCBI Taxonomy" id="332591"/>
    <lineage>
        <taxon>Bacteria</taxon>
        <taxon>Bacillati</taxon>
        <taxon>Actinomycetota</taxon>
        <taxon>Actinomycetes</taxon>
        <taxon>Kitasatosporales</taxon>
        <taxon>Streptomycetaceae</taxon>
        <taxon>Streptomyces</taxon>
    </lineage>
</organism>
<dbReference type="PANTHER" id="PTHR43162:SF1">
    <property type="entry name" value="PRESTALK A DIFFERENTIATION PROTEIN A"/>
    <property type="match status" value="1"/>
</dbReference>
<gene>
    <name evidence="2" type="primary">scbC_2</name>
    <name evidence="2" type="ORF">GCM10010449_85260</name>
</gene>
<reference evidence="3" key="1">
    <citation type="journal article" date="2019" name="Int. J. Syst. Evol. Microbiol.">
        <title>The Global Catalogue of Microorganisms (GCM) 10K type strain sequencing project: providing services to taxonomists for standard genome sequencing and annotation.</title>
        <authorList>
            <consortium name="The Broad Institute Genomics Platform"/>
            <consortium name="The Broad Institute Genome Sequencing Center for Infectious Disease"/>
            <person name="Wu L."/>
            <person name="Ma J."/>
        </authorList>
    </citation>
    <scope>NUCLEOTIDE SEQUENCE [LARGE SCALE GENOMIC DNA]</scope>
    <source>
        <strain evidence="3">JCM 9092</strain>
    </source>
</reference>
<dbReference type="Pfam" id="PF13460">
    <property type="entry name" value="NAD_binding_10"/>
    <property type="match status" value="1"/>
</dbReference>
<dbReference type="Gene3D" id="3.40.50.720">
    <property type="entry name" value="NAD(P)-binding Rossmann-like Domain"/>
    <property type="match status" value="1"/>
</dbReference>
<dbReference type="Proteomes" id="UP001501637">
    <property type="component" value="Unassembled WGS sequence"/>
</dbReference>
<dbReference type="SUPFAM" id="SSF51735">
    <property type="entry name" value="NAD(P)-binding Rossmann-fold domains"/>
    <property type="match status" value="1"/>
</dbReference>
<protein>
    <submittedName>
        <fullName evidence="2">Butenolide phosphate reductase ScbC</fullName>
    </submittedName>
</protein>